<proteinExistence type="predicted"/>
<sequence>MYILCKNYRFVGKKIKMNSQREKINLLQEMIEFAVVDGELHDKEYDFLWIVAQELQIDKATFLELFKLKGLKQVVKDEFQRILQFYRLALLMHCDGILHNREKERIYEIGINMGLNPSAMKRVLYLMGKSPNQILEASVVIEAFQEQLN</sequence>
<keyword evidence="3" id="KW-1185">Reference proteome</keyword>
<reference evidence="2 3" key="1">
    <citation type="submission" date="2024-02" db="EMBL/GenBank/DDBJ databases">
        <title>Comparative Genomic Analysis of Flavobacterium Species Causing Columnaris Disease of Freshwater Fish in Thailand: Insights into Virulence and Resistance Mechanisms.</title>
        <authorList>
            <person name="Nguyen D."/>
            <person name="Chokmangmeepisarn P."/>
            <person name="Khianchaikhan K."/>
            <person name="Morishita M."/>
            <person name="Bunnoy A."/>
            <person name="Rodkhum C."/>
        </authorList>
    </citation>
    <scope>NUCLEOTIDE SEQUENCE [LARGE SCALE GENOMIC DNA]</scope>
    <source>
        <strain evidence="2 3">KCRT2007</strain>
    </source>
</reference>
<protein>
    <submittedName>
        <fullName evidence="2">TerB family tellurite resistance protein</fullName>
    </submittedName>
</protein>
<dbReference type="InterPro" id="IPR007791">
    <property type="entry name" value="DjlA_N"/>
</dbReference>
<dbReference type="Proteomes" id="UP001621813">
    <property type="component" value="Unassembled WGS sequence"/>
</dbReference>
<accession>A0ABW8PQ41</accession>
<gene>
    <name evidence="2" type="ORF">V3Q77_09390</name>
</gene>
<evidence type="ECO:0000313" key="2">
    <source>
        <dbReference type="EMBL" id="MFK7050095.1"/>
    </source>
</evidence>
<evidence type="ECO:0000313" key="3">
    <source>
        <dbReference type="Proteomes" id="UP001621813"/>
    </source>
</evidence>
<comment type="caution">
    <text evidence="2">The sequence shown here is derived from an EMBL/GenBank/DDBJ whole genome shotgun (WGS) entry which is preliminary data.</text>
</comment>
<organism evidence="2 3">
    <name type="scientific">Flavobacterium davisii</name>
    <dbReference type="NCBI Taxonomy" id="2906077"/>
    <lineage>
        <taxon>Bacteria</taxon>
        <taxon>Pseudomonadati</taxon>
        <taxon>Bacteroidota</taxon>
        <taxon>Flavobacteriia</taxon>
        <taxon>Flavobacteriales</taxon>
        <taxon>Flavobacteriaceae</taxon>
        <taxon>Flavobacterium</taxon>
    </lineage>
</organism>
<dbReference type="SUPFAM" id="SSF158682">
    <property type="entry name" value="TerB-like"/>
    <property type="match status" value="2"/>
</dbReference>
<dbReference type="Pfam" id="PF05099">
    <property type="entry name" value="TerB"/>
    <property type="match status" value="1"/>
</dbReference>
<name>A0ABW8PQ41_9FLAO</name>
<dbReference type="EMBL" id="JAZGZR010000022">
    <property type="protein sequence ID" value="MFK7050095.1"/>
    <property type="molecule type" value="Genomic_DNA"/>
</dbReference>
<dbReference type="InterPro" id="IPR029024">
    <property type="entry name" value="TerB-like"/>
</dbReference>
<dbReference type="RefSeq" id="WP_308726917.1">
    <property type="nucleotide sequence ID" value="NZ_JAZGZR010000022.1"/>
</dbReference>
<feature type="domain" description="Co-chaperone DjlA N-terminal" evidence="1">
    <location>
        <begin position="10"/>
        <end position="62"/>
    </location>
</feature>
<evidence type="ECO:0000259" key="1">
    <source>
        <dbReference type="Pfam" id="PF05099"/>
    </source>
</evidence>
<dbReference type="Gene3D" id="1.10.3680.10">
    <property type="entry name" value="TerB-like"/>
    <property type="match status" value="1"/>
</dbReference>